<proteinExistence type="inferred from homology"/>
<dbReference type="InterPro" id="IPR023393">
    <property type="entry name" value="START-like_dom_sf"/>
</dbReference>
<dbReference type="InterPro" id="IPR013538">
    <property type="entry name" value="ASHA1/2-like_C"/>
</dbReference>
<dbReference type="RefSeq" id="WP_137096914.1">
    <property type="nucleotide sequence ID" value="NZ_SWMS01000028.1"/>
</dbReference>
<organism evidence="3 4">
    <name type="scientific">Prauserella endophytica</name>
    <dbReference type="NCBI Taxonomy" id="1592324"/>
    <lineage>
        <taxon>Bacteria</taxon>
        <taxon>Bacillati</taxon>
        <taxon>Actinomycetota</taxon>
        <taxon>Actinomycetes</taxon>
        <taxon>Pseudonocardiales</taxon>
        <taxon>Pseudonocardiaceae</taxon>
        <taxon>Prauserella</taxon>
        <taxon>Prauserella coralliicola group</taxon>
    </lineage>
</organism>
<dbReference type="CDD" id="cd07814">
    <property type="entry name" value="SRPBCC_CalC_Aha1-like"/>
    <property type="match status" value="1"/>
</dbReference>
<name>A0ABY2RVD0_9PSEU</name>
<gene>
    <name evidence="3" type="ORF">FCN18_32675</name>
</gene>
<dbReference type="Gene3D" id="3.30.530.20">
    <property type="match status" value="1"/>
</dbReference>
<feature type="domain" description="Activator of Hsp90 ATPase homologue 1/2-like C-terminal" evidence="2">
    <location>
        <begin position="21"/>
        <end position="128"/>
    </location>
</feature>
<evidence type="ECO:0000313" key="3">
    <source>
        <dbReference type="EMBL" id="TKG62031.1"/>
    </source>
</evidence>
<dbReference type="EMBL" id="SWMS01000028">
    <property type="protein sequence ID" value="TKG62031.1"/>
    <property type="molecule type" value="Genomic_DNA"/>
</dbReference>
<comment type="caution">
    <text evidence="3">The sequence shown here is derived from an EMBL/GenBank/DDBJ whole genome shotgun (WGS) entry which is preliminary data.</text>
</comment>
<evidence type="ECO:0000313" key="4">
    <source>
        <dbReference type="Proteomes" id="UP000309992"/>
    </source>
</evidence>
<dbReference type="Pfam" id="PF08327">
    <property type="entry name" value="AHSA1"/>
    <property type="match status" value="1"/>
</dbReference>
<keyword evidence="4" id="KW-1185">Reference proteome</keyword>
<protein>
    <submittedName>
        <fullName evidence="3">SRPBCC domain-containing protein</fullName>
    </submittedName>
</protein>
<accession>A0ABY2RVD0</accession>
<evidence type="ECO:0000259" key="2">
    <source>
        <dbReference type="Pfam" id="PF08327"/>
    </source>
</evidence>
<evidence type="ECO:0000256" key="1">
    <source>
        <dbReference type="ARBA" id="ARBA00006817"/>
    </source>
</evidence>
<dbReference type="SUPFAM" id="SSF55961">
    <property type="entry name" value="Bet v1-like"/>
    <property type="match status" value="1"/>
</dbReference>
<dbReference type="Proteomes" id="UP000309992">
    <property type="component" value="Unassembled WGS sequence"/>
</dbReference>
<sequence length="139" mass="15438">MVVGQTKDAGFQTGVSETVPHPVETVWAYLTSPEGIAAWLGEGAELGTEKGDGYITAEGTTGELRSFHANDRVRLTWRPRDWDHDTTVQVAVSDAGGRTVLRFHQEWLADGDERLRQREHWREVLDRVVAGLSRGRSPG</sequence>
<reference evidence="3 4" key="1">
    <citation type="journal article" date="2015" name="Antonie Van Leeuwenhoek">
        <title>Prauserella endophytica sp. nov., an endophytic actinobacterium isolated from Tamarix taklamakanensis.</title>
        <authorList>
            <person name="Liu J.M."/>
            <person name="Habden X."/>
            <person name="Guo L."/>
            <person name="Tuo L."/>
            <person name="Jiang Z.K."/>
            <person name="Liu S.W."/>
            <person name="Liu X.F."/>
            <person name="Chen L."/>
            <person name="Li R.F."/>
            <person name="Zhang Y.Q."/>
            <person name="Sun C.H."/>
        </authorList>
    </citation>
    <scope>NUCLEOTIDE SEQUENCE [LARGE SCALE GENOMIC DNA]</scope>
    <source>
        <strain evidence="3 4">CGMCC 4.7182</strain>
    </source>
</reference>
<comment type="similarity">
    <text evidence="1">Belongs to the AHA1 family.</text>
</comment>